<proteinExistence type="predicted"/>
<name>A0A426YUL1_ENSVE</name>
<dbReference type="Proteomes" id="UP000287651">
    <property type="component" value="Unassembled WGS sequence"/>
</dbReference>
<dbReference type="EMBL" id="AMZH03010098">
    <property type="protein sequence ID" value="RRT55418.1"/>
    <property type="molecule type" value="Genomic_DNA"/>
</dbReference>
<dbReference type="AlphaFoldDB" id="A0A426YUL1"/>
<reference evidence="2 3" key="1">
    <citation type="journal article" date="2014" name="Agronomy (Basel)">
        <title>A Draft Genome Sequence for Ensete ventricosum, the Drought-Tolerant Tree Against Hunger.</title>
        <authorList>
            <person name="Harrison J."/>
            <person name="Moore K.A."/>
            <person name="Paszkiewicz K."/>
            <person name="Jones T."/>
            <person name="Grant M."/>
            <person name="Ambacheew D."/>
            <person name="Muzemil S."/>
            <person name="Studholme D.J."/>
        </authorList>
    </citation>
    <scope>NUCLEOTIDE SEQUENCE [LARGE SCALE GENOMIC DNA]</scope>
</reference>
<feature type="chain" id="PRO_5019254021" evidence="1">
    <location>
        <begin position="19"/>
        <end position="87"/>
    </location>
</feature>
<organism evidence="2 3">
    <name type="scientific">Ensete ventricosum</name>
    <name type="common">Abyssinian banana</name>
    <name type="synonym">Musa ensete</name>
    <dbReference type="NCBI Taxonomy" id="4639"/>
    <lineage>
        <taxon>Eukaryota</taxon>
        <taxon>Viridiplantae</taxon>
        <taxon>Streptophyta</taxon>
        <taxon>Embryophyta</taxon>
        <taxon>Tracheophyta</taxon>
        <taxon>Spermatophyta</taxon>
        <taxon>Magnoliopsida</taxon>
        <taxon>Liliopsida</taxon>
        <taxon>Zingiberales</taxon>
        <taxon>Musaceae</taxon>
        <taxon>Ensete</taxon>
    </lineage>
</organism>
<accession>A0A426YUL1</accession>
<comment type="caution">
    <text evidence="2">The sequence shown here is derived from an EMBL/GenBank/DDBJ whole genome shotgun (WGS) entry which is preliminary data.</text>
</comment>
<sequence>AAALGRHLAGGQCRLTWALHLLATALVGDSTSHRAAPCGLVASSRHLRPGREWLPLATWPWVLPMPACASHARERPLLLAAGPERGF</sequence>
<evidence type="ECO:0000256" key="1">
    <source>
        <dbReference type="SAM" id="SignalP"/>
    </source>
</evidence>
<keyword evidence="1" id="KW-0732">Signal</keyword>
<gene>
    <name evidence="2" type="ORF">B296_00029200</name>
</gene>
<evidence type="ECO:0000313" key="3">
    <source>
        <dbReference type="Proteomes" id="UP000287651"/>
    </source>
</evidence>
<feature type="signal peptide" evidence="1">
    <location>
        <begin position="1"/>
        <end position="18"/>
    </location>
</feature>
<feature type="non-terminal residue" evidence="2">
    <location>
        <position position="1"/>
    </location>
</feature>
<protein>
    <submittedName>
        <fullName evidence="2">Uncharacterized protein</fullName>
    </submittedName>
</protein>
<evidence type="ECO:0000313" key="2">
    <source>
        <dbReference type="EMBL" id="RRT55418.1"/>
    </source>
</evidence>